<name>A0ABT0GIN8_9GAMM</name>
<evidence type="ECO:0008006" key="4">
    <source>
        <dbReference type="Google" id="ProtNLM"/>
    </source>
</evidence>
<reference evidence="2" key="1">
    <citation type="submission" date="2022-04" db="EMBL/GenBank/DDBJ databases">
        <title>Lysobacter sp. CAU 1642 isolated from sea sand.</title>
        <authorList>
            <person name="Kim W."/>
        </authorList>
    </citation>
    <scope>NUCLEOTIDE SEQUENCE</scope>
    <source>
        <strain evidence="2">CAU 1642</strain>
    </source>
</reference>
<feature type="region of interest" description="Disordered" evidence="1">
    <location>
        <begin position="228"/>
        <end position="250"/>
    </location>
</feature>
<dbReference type="EMBL" id="JALNMH010000009">
    <property type="protein sequence ID" value="MCK7594413.1"/>
    <property type="molecule type" value="Genomic_DNA"/>
</dbReference>
<evidence type="ECO:0000313" key="2">
    <source>
        <dbReference type="EMBL" id="MCK7594413.1"/>
    </source>
</evidence>
<organism evidence="2 3">
    <name type="scientific">Pseudomarimonas salicorniae</name>
    <dbReference type="NCBI Taxonomy" id="2933270"/>
    <lineage>
        <taxon>Bacteria</taxon>
        <taxon>Pseudomonadati</taxon>
        <taxon>Pseudomonadota</taxon>
        <taxon>Gammaproteobacteria</taxon>
        <taxon>Lysobacterales</taxon>
        <taxon>Lysobacteraceae</taxon>
        <taxon>Pseudomarimonas</taxon>
    </lineage>
</organism>
<comment type="caution">
    <text evidence="2">The sequence shown here is derived from an EMBL/GenBank/DDBJ whole genome shotgun (WGS) entry which is preliminary data.</text>
</comment>
<gene>
    <name evidence="2" type="ORF">M0G41_12115</name>
</gene>
<accession>A0ABT0GIN8</accession>
<protein>
    <recommendedName>
        <fullName evidence="4">PAS domain-containing protein</fullName>
    </recommendedName>
</protein>
<proteinExistence type="predicted"/>
<dbReference type="RefSeq" id="WP_248209566.1">
    <property type="nucleotide sequence ID" value="NZ_JALNMH010000009.1"/>
</dbReference>
<dbReference type="Proteomes" id="UP001431449">
    <property type="component" value="Unassembled WGS sequence"/>
</dbReference>
<keyword evidence="3" id="KW-1185">Reference proteome</keyword>
<evidence type="ECO:0000313" key="3">
    <source>
        <dbReference type="Proteomes" id="UP001431449"/>
    </source>
</evidence>
<sequence>MSAEKTVIPPAARPGPTRWCYDSRLGLTLSEAARGWFELSEYRAEQWKQCLLPRLAAADRTRLIDALLRGLDGEPIDVQVATQDSSIPRIVRWIADGSSDLVRLEGMLLDVSRDAREIDALMELAGLQRSFIDALPWPACAYDESGDVLLANRLWRRCADCTIGIGQTEIPLPALPEWICRHRGDFDVGATGERHLSVLLRSSEGSEQPARIHRTALRQGGMPLNVLSLESRPVPGAEPGDQDEAVSRGR</sequence>
<evidence type="ECO:0000256" key="1">
    <source>
        <dbReference type="SAM" id="MobiDB-lite"/>
    </source>
</evidence>